<evidence type="ECO:0000313" key="2">
    <source>
        <dbReference type="Proteomes" id="UP001549184"/>
    </source>
</evidence>
<proteinExistence type="predicted"/>
<reference evidence="1 2" key="1">
    <citation type="submission" date="2024-06" db="EMBL/GenBank/DDBJ databases">
        <title>Sorghum-associated microbial communities from plants grown in Nebraska, USA.</title>
        <authorList>
            <person name="Schachtman D."/>
        </authorList>
    </citation>
    <scope>NUCLEOTIDE SEQUENCE [LARGE SCALE GENOMIC DNA]</scope>
    <source>
        <strain evidence="1 2">1073</strain>
    </source>
</reference>
<evidence type="ECO:0000313" key="1">
    <source>
        <dbReference type="EMBL" id="MET3654106.1"/>
    </source>
</evidence>
<dbReference type="EMBL" id="JBEPMU010000006">
    <property type="protein sequence ID" value="MET3654106.1"/>
    <property type="molecule type" value="Genomic_DNA"/>
</dbReference>
<keyword evidence="2" id="KW-1185">Reference proteome</keyword>
<organism evidence="1 2">
    <name type="scientific">Dyella japonica</name>
    <dbReference type="NCBI Taxonomy" id="231455"/>
    <lineage>
        <taxon>Bacteria</taxon>
        <taxon>Pseudomonadati</taxon>
        <taxon>Pseudomonadota</taxon>
        <taxon>Gammaproteobacteria</taxon>
        <taxon>Lysobacterales</taxon>
        <taxon>Rhodanobacteraceae</taxon>
        <taxon>Dyella</taxon>
    </lineage>
</organism>
<protein>
    <submittedName>
        <fullName evidence="1">Uncharacterized protein</fullName>
    </submittedName>
</protein>
<gene>
    <name evidence="1" type="ORF">ABIC75_003844</name>
</gene>
<name>A0ABV2JZ50_9GAMM</name>
<dbReference type="RefSeq" id="WP_354015477.1">
    <property type="nucleotide sequence ID" value="NZ_JBEPMU010000006.1"/>
</dbReference>
<sequence length="84" mass="9274">MAKTREQLQQLLAALDRAIPDLVKDTREDEPDPSGEVSGDFWAAFAGESDVILDDASAEDYEWVNQQIDALLAKHNIPLPPQSP</sequence>
<accession>A0ABV2JZ50</accession>
<comment type="caution">
    <text evidence="1">The sequence shown here is derived from an EMBL/GenBank/DDBJ whole genome shotgun (WGS) entry which is preliminary data.</text>
</comment>
<dbReference type="Proteomes" id="UP001549184">
    <property type="component" value="Unassembled WGS sequence"/>
</dbReference>